<feature type="domain" description="STI1" evidence="8">
    <location>
        <begin position="137"/>
        <end position="176"/>
    </location>
</feature>
<dbReference type="PANTHER" id="PTHR22904:SF523">
    <property type="entry name" value="STRESS-INDUCED-PHOSPHOPROTEIN 1"/>
    <property type="match status" value="1"/>
</dbReference>
<sequence length="588" mass="65245">MSADELKAQGNAAFAAKDYEKAIEFFSKAIEIAPTNHVLYSNRSASFASLKQFDKALQDAQKTIEINPTWAKGYSRVAAAYHGSNQLDDAEKSYQKALELDSSNKQAQDGLKSVQAAKSYANAGPGPDLGLGKLFNDPNLIENLKKNPKTSELMKDPSLVDKVIRMKNNPQSGAQDMLSDPRLMTIMATLLGVDLNDDSPVGAQANAASTPTPSSSSSSKESEQTSVPEPKKQKQEEPKKDKDGDIKIEEATDSTTSQKQKADESKAEGNKLYKQRKFDEAIAKYNEAFEINPDVTYLNNRAAAEFEKGDYESTIKTCEEAITKGREQRVDYKIIAKSFARIGTTYLKKQDYQQAINFFEKSLTEHRTPDVLSKLRSTQKLIKDAEIKAYINPEKAEEARLQGKEYFTKGDWPNAVKAYSEMIKRAPEDARGFSNRAAALAKLMSFPEAVKDASKAVELDPTFIRAYIRKASAEIALKDFAKAIETLDLARTKDLEVTKGSNAKEIDQLYSKAYQQRFQGSSANETPEQTFERASKDPEVAAILQDPVMNSILSQARDNPQALQEHMKNPEVARKVQILIAAGIIRTR</sequence>
<dbReference type="InterPro" id="IPR041243">
    <property type="entry name" value="STI1/HOP_DP"/>
</dbReference>
<evidence type="ECO:0000313" key="9">
    <source>
        <dbReference type="EMBL" id="CCH44638.1"/>
    </source>
</evidence>
<keyword evidence="9" id="KW-0346">Stress response</keyword>
<dbReference type="FunFam" id="1.25.40.10:FF:000010">
    <property type="entry name" value="Stress-induced phosphoprotein 1"/>
    <property type="match status" value="1"/>
</dbReference>
<dbReference type="AlphaFoldDB" id="K0KTQ1"/>
<dbReference type="FunFam" id="1.10.260.100:FF:000002">
    <property type="entry name" value="Stress-induced-phosphoprotein 1 (Hsp70/Hsp90-organizing)"/>
    <property type="match status" value="1"/>
</dbReference>
<feature type="repeat" description="TPR" evidence="6">
    <location>
        <begin position="71"/>
        <end position="104"/>
    </location>
</feature>
<organism evidence="9 10">
    <name type="scientific">Wickerhamomyces ciferrii (strain ATCC 14091 / BCRC 22168 / CBS 111 / JCM 3599 / NBRC 0793 / NRRL Y-1031 F-60-10)</name>
    <name type="common">Yeast</name>
    <name type="synonym">Pichia ciferrii</name>
    <dbReference type="NCBI Taxonomy" id="1206466"/>
    <lineage>
        <taxon>Eukaryota</taxon>
        <taxon>Fungi</taxon>
        <taxon>Dikarya</taxon>
        <taxon>Ascomycota</taxon>
        <taxon>Saccharomycotina</taxon>
        <taxon>Saccharomycetes</taxon>
        <taxon>Phaffomycetales</taxon>
        <taxon>Wickerhamomycetaceae</taxon>
        <taxon>Wickerhamomyces</taxon>
    </lineage>
</organism>
<dbReference type="HOGENOM" id="CLU_000134_46_5_1"/>
<dbReference type="FunFam" id="1.10.260.100:FF:000004">
    <property type="entry name" value="Putative stress-induced-phosphoprotein 1"/>
    <property type="match status" value="1"/>
</dbReference>
<evidence type="ECO:0000313" key="10">
    <source>
        <dbReference type="Proteomes" id="UP000009328"/>
    </source>
</evidence>
<evidence type="ECO:0000256" key="2">
    <source>
        <dbReference type="ARBA" id="ARBA00022490"/>
    </source>
</evidence>
<evidence type="ECO:0000259" key="8">
    <source>
        <dbReference type="SMART" id="SM00727"/>
    </source>
</evidence>
<evidence type="ECO:0000256" key="4">
    <source>
        <dbReference type="ARBA" id="ARBA00022803"/>
    </source>
</evidence>
<dbReference type="FunCoup" id="K0KTQ1">
    <property type="interactions" value="1032"/>
</dbReference>
<proteinExistence type="predicted"/>
<dbReference type="PROSITE" id="PS50005">
    <property type="entry name" value="TPR"/>
    <property type="match status" value="5"/>
</dbReference>
<feature type="repeat" description="TPR" evidence="6">
    <location>
        <begin position="3"/>
        <end position="36"/>
    </location>
</feature>
<dbReference type="Pfam" id="PF13424">
    <property type="entry name" value="TPR_12"/>
    <property type="match status" value="1"/>
</dbReference>
<dbReference type="GO" id="GO:0051879">
    <property type="term" value="F:Hsp90 protein binding"/>
    <property type="evidence" value="ECO:0007669"/>
    <property type="project" value="TreeGrafter"/>
</dbReference>
<feature type="domain" description="STI1" evidence="8">
    <location>
        <begin position="537"/>
        <end position="576"/>
    </location>
</feature>
<evidence type="ECO:0000256" key="1">
    <source>
        <dbReference type="ARBA" id="ARBA00004496"/>
    </source>
</evidence>
<dbReference type="GO" id="GO:0005737">
    <property type="term" value="C:cytoplasm"/>
    <property type="evidence" value="ECO:0007669"/>
    <property type="project" value="UniProtKB-SubCell"/>
</dbReference>
<dbReference type="Pfam" id="PF13181">
    <property type="entry name" value="TPR_8"/>
    <property type="match status" value="1"/>
</dbReference>
<evidence type="ECO:0000256" key="7">
    <source>
        <dbReference type="SAM" id="MobiDB-lite"/>
    </source>
</evidence>
<dbReference type="EMBL" id="CAIF01000148">
    <property type="protein sequence ID" value="CCH44638.1"/>
    <property type="molecule type" value="Genomic_DNA"/>
</dbReference>
<dbReference type="Gene3D" id="1.10.260.100">
    <property type="match status" value="2"/>
</dbReference>
<dbReference type="SMART" id="SM00028">
    <property type="entry name" value="TPR"/>
    <property type="match status" value="9"/>
</dbReference>
<dbReference type="FunFam" id="1.25.40.10:FF:000020">
    <property type="entry name" value="Stress-induced phosphoprotein 1"/>
    <property type="match status" value="1"/>
</dbReference>
<keyword evidence="4 6" id="KW-0802">TPR repeat</keyword>
<comment type="subcellular location">
    <subcellularLocation>
        <location evidence="1">Cytoplasm</location>
    </subcellularLocation>
</comment>
<dbReference type="Gene3D" id="1.25.40.10">
    <property type="entry name" value="Tetratricopeptide repeat domain"/>
    <property type="match status" value="3"/>
</dbReference>
<feature type="repeat" description="TPR" evidence="6">
    <location>
        <begin position="336"/>
        <end position="369"/>
    </location>
</feature>
<evidence type="ECO:0000256" key="3">
    <source>
        <dbReference type="ARBA" id="ARBA00022737"/>
    </source>
</evidence>
<reference evidence="9 10" key="1">
    <citation type="journal article" date="2012" name="Eukaryot. Cell">
        <title>Draft genome sequence of Wickerhamomyces ciferrii NRRL Y-1031 F-60-10.</title>
        <authorList>
            <person name="Schneider J."/>
            <person name="Andrea H."/>
            <person name="Blom J."/>
            <person name="Jaenicke S."/>
            <person name="Ruckert C."/>
            <person name="Schorsch C."/>
            <person name="Szczepanowski R."/>
            <person name="Farwick M."/>
            <person name="Goesmann A."/>
            <person name="Puhler A."/>
            <person name="Schaffer S."/>
            <person name="Tauch A."/>
            <person name="Kohler T."/>
            <person name="Brinkrolf K."/>
        </authorList>
    </citation>
    <scope>NUCLEOTIDE SEQUENCE [LARGE SCALE GENOMIC DNA]</scope>
    <source>
        <strain evidence="10">ATCC 14091 / BCRC 22168 / CBS 111 / JCM 3599 / NBRC 0793 / NRRL Y-1031 F-60-10</strain>
    </source>
</reference>
<feature type="repeat" description="TPR" evidence="6">
    <location>
        <begin position="396"/>
        <end position="429"/>
    </location>
</feature>
<dbReference type="InParanoid" id="K0KTQ1"/>
<dbReference type="Pfam" id="PF13432">
    <property type="entry name" value="TPR_16"/>
    <property type="match status" value="1"/>
</dbReference>
<dbReference type="Pfam" id="PF00515">
    <property type="entry name" value="TPR_1"/>
    <property type="match status" value="1"/>
</dbReference>
<feature type="compositionally biased region" description="Basic and acidic residues" evidence="7">
    <location>
        <begin position="229"/>
        <end position="250"/>
    </location>
</feature>
<protein>
    <submittedName>
        <fullName evidence="9">Heat shock protein</fullName>
    </submittedName>
</protein>
<dbReference type="STRING" id="1206466.K0KTQ1"/>
<feature type="region of interest" description="Disordered" evidence="7">
    <location>
        <begin position="199"/>
        <end position="268"/>
    </location>
</feature>
<evidence type="ECO:0000256" key="6">
    <source>
        <dbReference type="PROSITE-ProRule" id="PRU00339"/>
    </source>
</evidence>
<dbReference type="GO" id="GO:0042030">
    <property type="term" value="F:ATPase inhibitor activity"/>
    <property type="evidence" value="ECO:0007669"/>
    <property type="project" value="UniProtKB-ARBA"/>
</dbReference>
<gene>
    <name evidence="9" type="primary">STI1</name>
    <name evidence="9" type="ORF">BN7_4207</name>
</gene>
<dbReference type="SUPFAM" id="SSF48452">
    <property type="entry name" value="TPR-like"/>
    <property type="match status" value="3"/>
</dbReference>
<evidence type="ECO:0000256" key="5">
    <source>
        <dbReference type="ARBA" id="ARBA00064323"/>
    </source>
</evidence>
<dbReference type="PANTHER" id="PTHR22904">
    <property type="entry name" value="TPR REPEAT CONTAINING PROTEIN"/>
    <property type="match status" value="1"/>
</dbReference>
<comment type="subunit">
    <text evidence="5">Part of a larger complex that includes HSP70, HSP90, and immunophilins.</text>
</comment>
<dbReference type="Pfam" id="PF17830">
    <property type="entry name" value="STI1-HOP_DP"/>
    <property type="match status" value="2"/>
</dbReference>
<keyword evidence="2" id="KW-0963">Cytoplasm</keyword>
<feature type="compositionally biased region" description="Low complexity" evidence="7">
    <location>
        <begin position="209"/>
        <end position="228"/>
    </location>
</feature>
<dbReference type="InterPro" id="IPR006636">
    <property type="entry name" value="STI1_HS-bd"/>
</dbReference>
<dbReference type="InterPro" id="IPR019734">
    <property type="entry name" value="TPR_rpt"/>
</dbReference>
<dbReference type="Proteomes" id="UP000009328">
    <property type="component" value="Unassembled WGS sequence"/>
</dbReference>
<dbReference type="InterPro" id="IPR011990">
    <property type="entry name" value="TPR-like_helical_dom_sf"/>
</dbReference>
<keyword evidence="10" id="KW-1185">Reference proteome</keyword>
<keyword evidence="3" id="KW-0677">Repeat</keyword>
<dbReference type="eggNOG" id="KOG0548">
    <property type="taxonomic scope" value="Eukaryota"/>
</dbReference>
<accession>K0KTQ1</accession>
<comment type="caution">
    <text evidence="9">The sequence shown here is derived from an EMBL/GenBank/DDBJ whole genome shotgun (WGS) entry which is preliminary data.</text>
</comment>
<name>K0KTQ1_WICCF</name>
<feature type="repeat" description="TPR" evidence="6">
    <location>
        <begin position="262"/>
        <end position="295"/>
    </location>
</feature>
<dbReference type="SMART" id="SM00727">
    <property type="entry name" value="STI1"/>
    <property type="match status" value="2"/>
</dbReference>